<comment type="caution">
    <text evidence="1">The sequence shown here is derived from an EMBL/GenBank/DDBJ whole genome shotgun (WGS) entry which is preliminary data.</text>
</comment>
<evidence type="ECO:0000313" key="2">
    <source>
        <dbReference type="Proteomes" id="UP000321638"/>
    </source>
</evidence>
<dbReference type="PIRSF" id="PIRSF028451">
    <property type="entry name" value="UCP028451"/>
    <property type="match status" value="1"/>
</dbReference>
<proteinExistence type="predicted"/>
<organism evidence="1 2">
    <name type="scientific">Vineibacter terrae</name>
    <dbReference type="NCBI Taxonomy" id="2586908"/>
    <lineage>
        <taxon>Bacteria</taxon>
        <taxon>Pseudomonadati</taxon>
        <taxon>Pseudomonadota</taxon>
        <taxon>Alphaproteobacteria</taxon>
        <taxon>Hyphomicrobiales</taxon>
        <taxon>Vineibacter</taxon>
    </lineage>
</organism>
<dbReference type="PANTHER" id="PTHR36452">
    <property type="entry name" value="CHROMOSOME 12, WHOLE GENOME SHOTGUN SEQUENCE"/>
    <property type="match status" value="1"/>
</dbReference>
<protein>
    <submittedName>
        <fullName evidence="1">TIGR02453 family protein</fullName>
    </submittedName>
</protein>
<dbReference type="Pfam" id="PF09365">
    <property type="entry name" value="DUF2461"/>
    <property type="match status" value="1"/>
</dbReference>
<dbReference type="NCBIfam" id="TIGR02453">
    <property type="entry name" value="TIGR02453 family protein"/>
    <property type="match status" value="1"/>
</dbReference>
<name>A0A5C8PV72_9HYPH</name>
<dbReference type="InterPro" id="IPR012808">
    <property type="entry name" value="CHP02453"/>
</dbReference>
<dbReference type="InterPro" id="IPR015996">
    <property type="entry name" value="UCP028451"/>
</dbReference>
<dbReference type="RefSeq" id="WP_147845229.1">
    <property type="nucleotide sequence ID" value="NZ_VDUZ01000002.1"/>
</dbReference>
<dbReference type="EMBL" id="VDUZ01000002">
    <property type="protein sequence ID" value="TXL81873.1"/>
    <property type="molecule type" value="Genomic_DNA"/>
</dbReference>
<sequence>MAARRSRAAGDQTTAAMAFSADTFRFLKALDFHQDRAWFQANREMYEQTVRSPMVATVDAVTAVMRRRKLPFLGDPRTAILRIHRDVRFTKDKRPFNAYAAMMLTRTGRRESEGKFYLQIDPKGSFVAAGFYRPAPADLLKLRRAIAARPARFLAMQTALKRGGLALDPEEQLTRRPSGFAEPDPRIEAAIRLKSFFVLRNLATADIVDPAVLTTACVGFAAAAMPLMRFGWDVLA</sequence>
<keyword evidence="2" id="KW-1185">Reference proteome</keyword>
<dbReference type="OrthoDB" id="9794241at2"/>
<dbReference type="Proteomes" id="UP000321638">
    <property type="component" value="Unassembled WGS sequence"/>
</dbReference>
<evidence type="ECO:0000313" key="1">
    <source>
        <dbReference type="EMBL" id="TXL81873.1"/>
    </source>
</evidence>
<accession>A0A5C8PV72</accession>
<reference evidence="1 2" key="1">
    <citation type="submission" date="2019-06" db="EMBL/GenBank/DDBJ databases">
        <title>New taxonomy in bacterial strain CC-CFT640, isolated from vineyard.</title>
        <authorList>
            <person name="Lin S.-Y."/>
            <person name="Tsai C.-F."/>
            <person name="Young C.-C."/>
        </authorList>
    </citation>
    <scope>NUCLEOTIDE SEQUENCE [LARGE SCALE GENOMIC DNA]</scope>
    <source>
        <strain evidence="1 2">CC-CFT640</strain>
    </source>
</reference>
<dbReference type="PANTHER" id="PTHR36452:SF1">
    <property type="entry name" value="DUF2461 DOMAIN-CONTAINING PROTEIN"/>
    <property type="match status" value="1"/>
</dbReference>
<dbReference type="AlphaFoldDB" id="A0A5C8PV72"/>
<gene>
    <name evidence="1" type="ORF">FHP25_02060</name>
</gene>